<dbReference type="PRINTS" id="PR00033">
    <property type="entry name" value="HTHASNC"/>
</dbReference>
<evidence type="ECO:0000259" key="4">
    <source>
        <dbReference type="PROSITE" id="PS50956"/>
    </source>
</evidence>
<evidence type="ECO:0000313" key="5">
    <source>
        <dbReference type="EMBL" id="BBW99207.1"/>
    </source>
</evidence>
<keyword evidence="1" id="KW-0805">Transcription regulation</keyword>
<dbReference type="EMBL" id="AP022560">
    <property type="protein sequence ID" value="BBW99207.1"/>
    <property type="molecule type" value="Genomic_DNA"/>
</dbReference>
<dbReference type="Pfam" id="PF13404">
    <property type="entry name" value="HTH_AsnC-type"/>
    <property type="match status" value="2"/>
</dbReference>
<name>A0AAD1M3N3_9MYCO</name>
<feature type="domain" description="HTH asnC-type" evidence="4">
    <location>
        <begin position="176"/>
        <end position="236"/>
    </location>
</feature>
<accession>A0AAD1M3N3</accession>
<dbReference type="InterPro" id="IPR011008">
    <property type="entry name" value="Dimeric_a/b-barrel"/>
</dbReference>
<gene>
    <name evidence="5" type="ORF">MMOR_01440</name>
</gene>
<dbReference type="PANTHER" id="PTHR30154">
    <property type="entry name" value="LEUCINE-RESPONSIVE REGULATORY PROTEIN"/>
    <property type="match status" value="1"/>
</dbReference>
<dbReference type="Gene3D" id="1.10.10.10">
    <property type="entry name" value="Winged helix-like DNA-binding domain superfamily/Winged helix DNA-binding domain"/>
    <property type="match status" value="2"/>
</dbReference>
<dbReference type="Pfam" id="PF01037">
    <property type="entry name" value="AsnC_trans_reg"/>
    <property type="match status" value="2"/>
</dbReference>
<dbReference type="Gene3D" id="3.30.70.920">
    <property type="match status" value="2"/>
</dbReference>
<protein>
    <recommendedName>
        <fullName evidence="4">HTH asnC-type domain-containing protein</fullName>
    </recommendedName>
</protein>
<dbReference type="PANTHER" id="PTHR30154:SF34">
    <property type="entry name" value="TRANSCRIPTIONAL REGULATOR AZLB"/>
    <property type="match status" value="1"/>
</dbReference>
<dbReference type="InterPro" id="IPR019887">
    <property type="entry name" value="Tscrpt_reg_AsnC/Lrp_C"/>
</dbReference>
<dbReference type="InterPro" id="IPR019888">
    <property type="entry name" value="Tscrpt_reg_AsnC-like"/>
</dbReference>
<dbReference type="Proteomes" id="UP000466681">
    <property type="component" value="Chromosome"/>
</dbReference>
<dbReference type="PROSITE" id="PS50956">
    <property type="entry name" value="HTH_ASNC_2"/>
    <property type="match status" value="2"/>
</dbReference>
<evidence type="ECO:0000313" key="6">
    <source>
        <dbReference type="Proteomes" id="UP000466681"/>
    </source>
</evidence>
<sequence>MQADREFIGTPFELDELDLALIDELRQDGRAGNRALAARLGVNEVTIAARLRRMEEAEVMRVVAITDIRLFGHREFAFAMIKVVGRSVNPVAADLARLPETIGVTVCTGRYDIVVGLLGRDRRHLAELFGTVLPKIKGTGRVFGNIALDVVKYDSKWALFGVDSGSMPETQPNDTVDQMDLAIIAELQQNARRSNRQIAADLGVSEGTVRIRIKQMLADRVFRIQAVSDVVASGVGAHAYIFVECVPGKVDNVAKALARRDDVAQLTRVLGHFDLVAVLHAADRSTLIDSIHDKISLIPGVHRMEILDGVATLKHTYAWTWIV</sequence>
<evidence type="ECO:0000256" key="3">
    <source>
        <dbReference type="ARBA" id="ARBA00023163"/>
    </source>
</evidence>
<dbReference type="SUPFAM" id="SSF46785">
    <property type="entry name" value="Winged helix' DNA-binding domain"/>
    <property type="match status" value="2"/>
</dbReference>
<dbReference type="GO" id="GO:0043200">
    <property type="term" value="P:response to amino acid"/>
    <property type="evidence" value="ECO:0007669"/>
    <property type="project" value="TreeGrafter"/>
</dbReference>
<dbReference type="GO" id="GO:0043565">
    <property type="term" value="F:sequence-specific DNA binding"/>
    <property type="evidence" value="ECO:0007669"/>
    <property type="project" value="InterPro"/>
</dbReference>
<dbReference type="InterPro" id="IPR000485">
    <property type="entry name" value="AsnC-type_HTH_dom"/>
</dbReference>
<keyword evidence="3" id="KW-0804">Transcription</keyword>
<feature type="domain" description="HTH asnC-type" evidence="4">
    <location>
        <begin position="14"/>
        <end position="74"/>
    </location>
</feature>
<proteinExistence type="predicted"/>
<dbReference type="KEGG" id="mmor:MMOR_01440"/>
<dbReference type="InterPro" id="IPR036388">
    <property type="entry name" value="WH-like_DNA-bd_sf"/>
</dbReference>
<keyword evidence="2" id="KW-0238">DNA-binding</keyword>
<dbReference type="SMART" id="SM00344">
    <property type="entry name" value="HTH_ASNC"/>
    <property type="match status" value="2"/>
</dbReference>
<evidence type="ECO:0000256" key="2">
    <source>
        <dbReference type="ARBA" id="ARBA00023125"/>
    </source>
</evidence>
<reference evidence="5 6" key="1">
    <citation type="journal article" date="2019" name="Emerg. Microbes Infect.">
        <title>Comprehensive subspecies identification of 175 nontuberculous mycobacteria species based on 7547 genomic profiles.</title>
        <authorList>
            <person name="Matsumoto Y."/>
            <person name="Kinjo T."/>
            <person name="Motooka D."/>
            <person name="Nabeya D."/>
            <person name="Jung N."/>
            <person name="Uechi K."/>
            <person name="Horii T."/>
            <person name="Iida T."/>
            <person name="Fujita J."/>
            <person name="Nakamura S."/>
        </authorList>
    </citation>
    <scope>NUCLEOTIDE SEQUENCE [LARGE SCALE GENOMIC DNA]</scope>
    <source>
        <strain evidence="5 6">JCM 6375</strain>
    </source>
</reference>
<organism evidence="5 6">
    <name type="scientific">Mycolicibacterium moriokaense</name>
    <dbReference type="NCBI Taxonomy" id="39691"/>
    <lineage>
        <taxon>Bacteria</taxon>
        <taxon>Bacillati</taxon>
        <taxon>Actinomycetota</taxon>
        <taxon>Actinomycetes</taxon>
        <taxon>Mycobacteriales</taxon>
        <taxon>Mycobacteriaceae</taxon>
        <taxon>Mycolicibacterium</taxon>
    </lineage>
</organism>
<dbReference type="AlphaFoldDB" id="A0AAD1M3N3"/>
<keyword evidence="6" id="KW-1185">Reference proteome</keyword>
<evidence type="ECO:0000256" key="1">
    <source>
        <dbReference type="ARBA" id="ARBA00023015"/>
    </source>
</evidence>
<dbReference type="GO" id="GO:0005829">
    <property type="term" value="C:cytosol"/>
    <property type="evidence" value="ECO:0007669"/>
    <property type="project" value="TreeGrafter"/>
</dbReference>
<dbReference type="SUPFAM" id="SSF54909">
    <property type="entry name" value="Dimeric alpha+beta barrel"/>
    <property type="match status" value="2"/>
</dbReference>
<dbReference type="InterPro" id="IPR036390">
    <property type="entry name" value="WH_DNA-bd_sf"/>
</dbReference>